<sequence>MQANNEGCYQKLHSWQERHQRPHREQLEAKILELEGRARHSNATVVQRQLVLARSELCQISLEEAKQCWQMSTGRVYEMGDKSGKLLYWLATHEAAARLLPAIRDREENTQVELEAIA</sequence>
<comment type="caution">
    <text evidence="1">The sequence shown here is derived from an EMBL/GenBank/DDBJ whole genome shotgun (WGS) entry which is preliminary data.</text>
</comment>
<dbReference type="AlphaFoldDB" id="A0AAV7W6P8"/>
<protein>
    <submittedName>
        <fullName evidence="1">Uncharacterized protein</fullName>
    </submittedName>
</protein>
<name>A0AAV7W6P8_PLEWA</name>
<gene>
    <name evidence="1" type="ORF">NDU88_004197</name>
</gene>
<organism evidence="1 2">
    <name type="scientific">Pleurodeles waltl</name>
    <name type="common">Iberian ribbed newt</name>
    <dbReference type="NCBI Taxonomy" id="8319"/>
    <lineage>
        <taxon>Eukaryota</taxon>
        <taxon>Metazoa</taxon>
        <taxon>Chordata</taxon>
        <taxon>Craniata</taxon>
        <taxon>Vertebrata</taxon>
        <taxon>Euteleostomi</taxon>
        <taxon>Amphibia</taxon>
        <taxon>Batrachia</taxon>
        <taxon>Caudata</taxon>
        <taxon>Salamandroidea</taxon>
        <taxon>Salamandridae</taxon>
        <taxon>Pleurodelinae</taxon>
        <taxon>Pleurodeles</taxon>
    </lineage>
</organism>
<keyword evidence="2" id="KW-1185">Reference proteome</keyword>
<reference evidence="1" key="1">
    <citation type="journal article" date="2022" name="bioRxiv">
        <title>Sequencing and chromosome-scale assembly of the giantPleurodeles waltlgenome.</title>
        <authorList>
            <person name="Brown T."/>
            <person name="Elewa A."/>
            <person name="Iarovenko S."/>
            <person name="Subramanian E."/>
            <person name="Araus A.J."/>
            <person name="Petzold A."/>
            <person name="Susuki M."/>
            <person name="Suzuki K.-i.T."/>
            <person name="Hayashi T."/>
            <person name="Toyoda A."/>
            <person name="Oliveira C."/>
            <person name="Osipova E."/>
            <person name="Leigh N.D."/>
            <person name="Simon A."/>
            <person name="Yun M.H."/>
        </authorList>
    </citation>
    <scope>NUCLEOTIDE SEQUENCE</scope>
    <source>
        <strain evidence="1">20211129_DDA</strain>
        <tissue evidence="1">Liver</tissue>
    </source>
</reference>
<dbReference type="EMBL" id="JANPWB010000002">
    <property type="protein sequence ID" value="KAJ1208814.1"/>
    <property type="molecule type" value="Genomic_DNA"/>
</dbReference>
<evidence type="ECO:0000313" key="1">
    <source>
        <dbReference type="EMBL" id="KAJ1208814.1"/>
    </source>
</evidence>
<evidence type="ECO:0000313" key="2">
    <source>
        <dbReference type="Proteomes" id="UP001066276"/>
    </source>
</evidence>
<proteinExistence type="predicted"/>
<dbReference type="Proteomes" id="UP001066276">
    <property type="component" value="Chromosome 1_2"/>
</dbReference>
<accession>A0AAV7W6P8</accession>